<evidence type="ECO:0000256" key="1">
    <source>
        <dbReference type="SAM" id="MobiDB-lite"/>
    </source>
</evidence>
<protein>
    <submittedName>
        <fullName evidence="4">Uncharacterized protein</fullName>
    </submittedName>
</protein>
<evidence type="ECO:0000313" key="4">
    <source>
        <dbReference type="EMBL" id="TFY71265.1"/>
    </source>
</evidence>
<organism evidence="4 5">
    <name type="scientific">Dentipellis fragilis</name>
    <dbReference type="NCBI Taxonomy" id="205917"/>
    <lineage>
        <taxon>Eukaryota</taxon>
        <taxon>Fungi</taxon>
        <taxon>Dikarya</taxon>
        <taxon>Basidiomycota</taxon>
        <taxon>Agaricomycotina</taxon>
        <taxon>Agaricomycetes</taxon>
        <taxon>Russulales</taxon>
        <taxon>Hericiaceae</taxon>
        <taxon>Dentipellis</taxon>
    </lineage>
</organism>
<dbReference type="Proteomes" id="UP000298327">
    <property type="component" value="Unassembled WGS sequence"/>
</dbReference>
<dbReference type="EMBL" id="SEOQ01000059">
    <property type="protein sequence ID" value="TFY71265.1"/>
    <property type="molecule type" value="Genomic_DNA"/>
</dbReference>
<keyword evidence="2" id="KW-0472">Membrane</keyword>
<evidence type="ECO:0000256" key="2">
    <source>
        <dbReference type="SAM" id="Phobius"/>
    </source>
</evidence>
<feature type="region of interest" description="Disordered" evidence="1">
    <location>
        <begin position="78"/>
        <end position="141"/>
    </location>
</feature>
<dbReference type="AlphaFoldDB" id="A0A4Y9Z908"/>
<name>A0A4Y9Z908_9AGAM</name>
<keyword evidence="2" id="KW-0812">Transmembrane</keyword>
<proteinExistence type="predicted"/>
<keyword evidence="3" id="KW-0732">Signal</keyword>
<evidence type="ECO:0000313" key="5">
    <source>
        <dbReference type="Proteomes" id="UP000298327"/>
    </source>
</evidence>
<accession>A0A4Y9Z908</accession>
<feature type="chain" id="PRO_5021296801" evidence="3">
    <location>
        <begin position="23"/>
        <end position="141"/>
    </location>
</feature>
<feature type="transmembrane region" description="Helical" evidence="2">
    <location>
        <begin position="42"/>
        <end position="60"/>
    </location>
</feature>
<keyword evidence="2" id="KW-1133">Transmembrane helix</keyword>
<keyword evidence="5" id="KW-1185">Reference proteome</keyword>
<sequence length="141" mass="14947">MHPSHFYLLHALLLAFQPQTLASPITNGGIDLVKSSPTSGEVVALSLGILGFFIIITLSWKTPSQATAHRGGRLHRLRLGLSRGQAPDAPSSRTPEPEGIRVPDAVMRPASVASPLDIALPRPCSSDQGGQTGGHEARMQE</sequence>
<evidence type="ECO:0000256" key="3">
    <source>
        <dbReference type="SAM" id="SignalP"/>
    </source>
</evidence>
<gene>
    <name evidence="4" type="ORF">EVG20_g1745</name>
</gene>
<comment type="caution">
    <text evidence="4">The sequence shown here is derived from an EMBL/GenBank/DDBJ whole genome shotgun (WGS) entry which is preliminary data.</text>
</comment>
<reference evidence="4 5" key="1">
    <citation type="submission" date="2019-02" db="EMBL/GenBank/DDBJ databases">
        <title>Genome sequencing of the rare red list fungi Dentipellis fragilis.</title>
        <authorList>
            <person name="Buettner E."/>
            <person name="Kellner H."/>
        </authorList>
    </citation>
    <scope>NUCLEOTIDE SEQUENCE [LARGE SCALE GENOMIC DNA]</scope>
    <source>
        <strain evidence="4 5">DSM 105465</strain>
    </source>
</reference>
<feature type="signal peptide" evidence="3">
    <location>
        <begin position="1"/>
        <end position="22"/>
    </location>
</feature>